<feature type="compositionally biased region" description="Low complexity" evidence="1">
    <location>
        <begin position="481"/>
        <end position="497"/>
    </location>
</feature>
<feature type="region of interest" description="Disordered" evidence="1">
    <location>
        <begin position="282"/>
        <end position="549"/>
    </location>
</feature>
<evidence type="ECO:0000313" key="2">
    <source>
        <dbReference type="EMBL" id="KKB62054.1"/>
    </source>
</evidence>
<feature type="compositionally biased region" description="Polar residues" evidence="1">
    <location>
        <begin position="467"/>
        <end position="480"/>
    </location>
</feature>
<feature type="compositionally biased region" description="Polar residues" evidence="1">
    <location>
        <begin position="498"/>
        <end position="511"/>
    </location>
</feature>
<feature type="compositionally biased region" description="Basic and acidic residues" evidence="1">
    <location>
        <begin position="214"/>
        <end position="232"/>
    </location>
</feature>
<keyword evidence="3" id="KW-1185">Reference proteome</keyword>
<protein>
    <submittedName>
        <fullName evidence="2">Uncharacterized protein</fullName>
    </submittedName>
</protein>
<proteinExistence type="predicted"/>
<feature type="compositionally biased region" description="Polar residues" evidence="1">
    <location>
        <begin position="324"/>
        <end position="342"/>
    </location>
</feature>
<comment type="caution">
    <text evidence="2">The sequence shown here is derived from an EMBL/GenBank/DDBJ whole genome shotgun (WGS) entry which is preliminary data.</text>
</comment>
<gene>
    <name evidence="2" type="ORF">WM40_19315</name>
</gene>
<evidence type="ECO:0000313" key="3">
    <source>
        <dbReference type="Proteomes" id="UP000033618"/>
    </source>
</evidence>
<feature type="region of interest" description="Disordered" evidence="1">
    <location>
        <begin position="214"/>
        <end position="264"/>
    </location>
</feature>
<dbReference type="RefSeq" id="WP_046153692.1">
    <property type="nucleotide sequence ID" value="NZ_CADFGU010000002.1"/>
</dbReference>
<evidence type="ECO:0000256" key="1">
    <source>
        <dbReference type="SAM" id="MobiDB-lite"/>
    </source>
</evidence>
<reference evidence="2 3" key="1">
    <citation type="submission" date="2015-03" db="EMBL/GenBank/DDBJ databases">
        <title>Draft Genome Sequence of Burkholderia andropogonis type strain ICMP2807, isolated from Sorghum bicolor.</title>
        <authorList>
            <person name="Lopes-Santos L."/>
            <person name="Castro D.B."/>
            <person name="Ottoboni L.M."/>
            <person name="Park D."/>
            <person name="Weirc B.S."/>
            <person name="Destefano S.A."/>
        </authorList>
    </citation>
    <scope>NUCLEOTIDE SEQUENCE [LARGE SCALE GENOMIC DNA]</scope>
    <source>
        <strain evidence="2 3">ICMP2807</strain>
    </source>
</reference>
<organism evidence="2 3">
    <name type="scientific">Robbsia andropogonis</name>
    <dbReference type="NCBI Taxonomy" id="28092"/>
    <lineage>
        <taxon>Bacteria</taxon>
        <taxon>Pseudomonadati</taxon>
        <taxon>Pseudomonadota</taxon>
        <taxon>Betaproteobacteria</taxon>
        <taxon>Burkholderiales</taxon>
        <taxon>Burkholderiaceae</taxon>
        <taxon>Robbsia</taxon>
    </lineage>
</organism>
<feature type="compositionally biased region" description="Basic and acidic residues" evidence="1">
    <location>
        <begin position="396"/>
        <end position="413"/>
    </location>
</feature>
<sequence length="563" mass="61628">MRAFARELILELGGQRASQGAEQLNTLLSTTEPNSGTQRYLRQFMSALHLLNVPGMYDKSDPTHMEKRHALANAFIDAVEEAAKLHKTKPGGADEVWGARLDLNTSTGARSYKCVTKMWRALGDALKYRSNDATDMEHMQAYYDRHVVPRTQLRAQFVYGETTDNAEARLHTGSKQTVWNAARWLVCLNISNPEEKGLSLGHACNLLHSMPEYLRRPENKPDSSTENKDRSLPGDATNSRDNAGDASPQASSSDGNLNGVGAGSRVHPEQWHVNLHMTGPTIHWNQNVTPGQKYGRSFPERSDAGDNVAPSAANRQDRQDVEDMQSNRNTLRARHTQNTPPTDTYDGHFSTFDDDEGLTRGTGYLPNMENTQSPRNTLHGHRTQSTPPSEDGSEPADDRPNRRDSVMESDRNGDTQTASMPEGIACSTNGIQETPGALGRVPGPTFLGLERSDSIENRDIDGPFQTRPLNESQIGAGTPNSPVASRSSSSMSSSVSSGFQAPLTTTVSSPVTAHDDGIQRQRSSRFDISISTPPILSGGVGHRSPAETQKAWREMVARFGRDG</sequence>
<dbReference type="PATRIC" id="fig|28092.6.peg.4531"/>
<dbReference type="Proteomes" id="UP000033618">
    <property type="component" value="Unassembled WGS sequence"/>
</dbReference>
<dbReference type="EMBL" id="LAQU01000025">
    <property type="protein sequence ID" value="KKB62054.1"/>
    <property type="molecule type" value="Genomic_DNA"/>
</dbReference>
<feature type="compositionally biased region" description="Basic and acidic residues" evidence="1">
    <location>
        <begin position="450"/>
        <end position="461"/>
    </location>
</feature>
<dbReference type="AlphaFoldDB" id="A0A0F5JWQ9"/>
<accession>A0A0F5JWQ9</accession>
<name>A0A0F5JWQ9_9BURK</name>